<dbReference type="GO" id="GO:0016920">
    <property type="term" value="F:pyroglutamyl-peptidase activity"/>
    <property type="evidence" value="ECO:0007669"/>
    <property type="project" value="InterPro"/>
</dbReference>
<keyword evidence="5" id="KW-0788">Thiol protease</keyword>
<dbReference type="InterPro" id="IPR036440">
    <property type="entry name" value="Peptidase_C15-like_sf"/>
</dbReference>
<reference evidence="6 7" key="1">
    <citation type="journal article" date="2019" name="PLoS Biol.">
        <title>Sex chromosomes control vertical transmission of feminizing Wolbachia symbionts in an isopod.</title>
        <authorList>
            <person name="Becking T."/>
            <person name="Chebbi M.A."/>
            <person name="Giraud I."/>
            <person name="Moumen B."/>
            <person name="Laverre T."/>
            <person name="Caubet Y."/>
            <person name="Peccoud J."/>
            <person name="Gilbert C."/>
            <person name="Cordaux R."/>
        </authorList>
    </citation>
    <scope>NUCLEOTIDE SEQUENCE [LARGE SCALE GENOMIC DNA]</scope>
    <source>
        <strain evidence="6">ANa2</strain>
        <tissue evidence="6">Whole body excluding digestive tract and cuticle</tissue>
    </source>
</reference>
<dbReference type="InterPro" id="IPR016125">
    <property type="entry name" value="Peptidase_C15-like"/>
</dbReference>
<proteinExistence type="inferred from homology"/>
<dbReference type="PANTHER" id="PTHR23402:SF1">
    <property type="entry name" value="PYROGLUTAMYL-PEPTIDASE I"/>
    <property type="match status" value="1"/>
</dbReference>
<dbReference type="Gene3D" id="3.40.630.20">
    <property type="entry name" value="Peptidase C15, pyroglutamyl peptidase I-like"/>
    <property type="match status" value="1"/>
</dbReference>
<evidence type="ECO:0000256" key="4">
    <source>
        <dbReference type="ARBA" id="ARBA00022801"/>
    </source>
</evidence>
<keyword evidence="2" id="KW-0963">Cytoplasm</keyword>
<sequence length="208" mass="23291">MNENICNEIPIIYITGFGPFGKHSENASQKVVEKLALLNIDSDLKVKLETDILDVAYKPVLEKIPNKWKTSKPKLVIHIGVSELAENIVLEKQSFNNDYCQPDINSCCVQSKQCLIGFPETLQTQLDLEGAIKDLENNEKFHLKCSVSTNPGRFLCGFVYYLSLSVSQKRSLFIHVPVLSIVHEDQDVAAYTLASTVGYLNKNIIQSS</sequence>
<dbReference type="InterPro" id="IPR000816">
    <property type="entry name" value="Peptidase_C15"/>
</dbReference>
<organism evidence="6 7">
    <name type="scientific">Armadillidium nasatum</name>
    <dbReference type="NCBI Taxonomy" id="96803"/>
    <lineage>
        <taxon>Eukaryota</taxon>
        <taxon>Metazoa</taxon>
        <taxon>Ecdysozoa</taxon>
        <taxon>Arthropoda</taxon>
        <taxon>Crustacea</taxon>
        <taxon>Multicrustacea</taxon>
        <taxon>Malacostraca</taxon>
        <taxon>Eumalacostraca</taxon>
        <taxon>Peracarida</taxon>
        <taxon>Isopoda</taxon>
        <taxon>Oniscidea</taxon>
        <taxon>Crinocheta</taxon>
        <taxon>Armadillidiidae</taxon>
        <taxon>Armadillidium</taxon>
    </lineage>
</organism>
<dbReference type="OrthoDB" id="407146at2759"/>
<keyword evidence="4" id="KW-0378">Hydrolase</keyword>
<evidence type="ECO:0000313" key="7">
    <source>
        <dbReference type="Proteomes" id="UP000326759"/>
    </source>
</evidence>
<dbReference type="PRINTS" id="PR00706">
    <property type="entry name" value="PYROGLUPTASE"/>
</dbReference>
<protein>
    <submittedName>
        <fullName evidence="6">Pyroglutamyl-peptidase 1</fullName>
    </submittedName>
</protein>
<accession>A0A5N5T5L5</accession>
<dbReference type="GO" id="GO:0006508">
    <property type="term" value="P:proteolysis"/>
    <property type="evidence" value="ECO:0007669"/>
    <property type="project" value="UniProtKB-KW"/>
</dbReference>
<name>A0A5N5T5L5_9CRUS</name>
<dbReference type="Proteomes" id="UP000326759">
    <property type="component" value="Unassembled WGS sequence"/>
</dbReference>
<keyword evidence="7" id="KW-1185">Reference proteome</keyword>
<dbReference type="PIRSF" id="PIRSF015592">
    <property type="entry name" value="Prld-crbxl_pptds"/>
    <property type="match status" value="1"/>
</dbReference>
<evidence type="ECO:0000256" key="2">
    <source>
        <dbReference type="ARBA" id="ARBA00022490"/>
    </source>
</evidence>
<dbReference type="GO" id="GO:0005829">
    <property type="term" value="C:cytosol"/>
    <property type="evidence" value="ECO:0007669"/>
    <property type="project" value="InterPro"/>
</dbReference>
<dbReference type="EMBL" id="SEYY01009305">
    <property type="protein sequence ID" value="KAB7501856.1"/>
    <property type="molecule type" value="Genomic_DNA"/>
</dbReference>
<gene>
    <name evidence="6" type="primary">PGPEP1</name>
    <name evidence="6" type="ORF">Anas_02803</name>
</gene>
<dbReference type="PANTHER" id="PTHR23402">
    <property type="entry name" value="PROTEASE FAMILY C15 PYROGLUTAMYL-PEPTIDASE I-RELATED"/>
    <property type="match status" value="1"/>
</dbReference>
<dbReference type="Pfam" id="PF01470">
    <property type="entry name" value="Peptidase_C15"/>
    <property type="match status" value="1"/>
</dbReference>
<comment type="caution">
    <text evidence="6">The sequence shown here is derived from an EMBL/GenBank/DDBJ whole genome shotgun (WGS) entry which is preliminary data.</text>
</comment>
<dbReference type="SUPFAM" id="SSF53182">
    <property type="entry name" value="Pyrrolidone carboxyl peptidase (pyroglutamate aminopeptidase)"/>
    <property type="match status" value="1"/>
</dbReference>
<evidence type="ECO:0000313" key="6">
    <source>
        <dbReference type="EMBL" id="KAB7501856.1"/>
    </source>
</evidence>
<comment type="similarity">
    <text evidence="1">Belongs to the peptidase C15 family.</text>
</comment>
<dbReference type="AlphaFoldDB" id="A0A5N5T5L5"/>
<evidence type="ECO:0000256" key="1">
    <source>
        <dbReference type="ARBA" id="ARBA00006641"/>
    </source>
</evidence>
<evidence type="ECO:0000256" key="5">
    <source>
        <dbReference type="ARBA" id="ARBA00022807"/>
    </source>
</evidence>
<evidence type="ECO:0000256" key="3">
    <source>
        <dbReference type="ARBA" id="ARBA00022670"/>
    </source>
</evidence>
<keyword evidence="3" id="KW-0645">Protease</keyword>